<proteinExistence type="predicted"/>
<organism evidence="2">
    <name type="scientific">Lepeophtheirus salmonis</name>
    <name type="common">Salmon louse</name>
    <name type="synonym">Caligus salmonis</name>
    <dbReference type="NCBI Taxonomy" id="72036"/>
    <lineage>
        <taxon>Eukaryota</taxon>
        <taxon>Metazoa</taxon>
        <taxon>Ecdysozoa</taxon>
        <taxon>Arthropoda</taxon>
        <taxon>Crustacea</taxon>
        <taxon>Multicrustacea</taxon>
        <taxon>Hexanauplia</taxon>
        <taxon>Copepoda</taxon>
        <taxon>Siphonostomatoida</taxon>
        <taxon>Caligidae</taxon>
        <taxon>Lepeophtheirus</taxon>
    </lineage>
</organism>
<keyword evidence="1" id="KW-0472">Membrane</keyword>
<keyword evidence="1" id="KW-1133">Transmembrane helix</keyword>
<protein>
    <submittedName>
        <fullName evidence="2">Uncharacterized protein</fullName>
    </submittedName>
</protein>
<evidence type="ECO:0000256" key="1">
    <source>
        <dbReference type="SAM" id="Phobius"/>
    </source>
</evidence>
<feature type="transmembrane region" description="Helical" evidence="1">
    <location>
        <begin position="62"/>
        <end position="78"/>
    </location>
</feature>
<reference evidence="2" key="1">
    <citation type="submission" date="2014-05" db="EMBL/GenBank/DDBJ databases">
        <authorList>
            <person name="Chronopoulou M."/>
        </authorList>
    </citation>
    <scope>NUCLEOTIDE SEQUENCE</scope>
    <source>
        <tissue evidence="2">Whole organism</tissue>
    </source>
</reference>
<name>A0A0K2UGA3_LEPSM</name>
<evidence type="ECO:0000313" key="2">
    <source>
        <dbReference type="EMBL" id="CDW37254.1"/>
    </source>
</evidence>
<dbReference type="EMBL" id="HACA01019892">
    <property type="protein sequence ID" value="CDW37253.1"/>
    <property type="molecule type" value="Transcribed_RNA"/>
</dbReference>
<dbReference type="EMBL" id="HACA01019893">
    <property type="protein sequence ID" value="CDW37254.1"/>
    <property type="molecule type" value="Transcribed_RNA"/>
</dbReference>
<keyword evidence="1" id="KW-0812">Transmembrane</keyword>
<sequence length="79" mass="9406">MGTRRSCKRSEYRISSALKIRIFCCYIEDLLHHPRIYTLHSLTYPSLQCDHANKSVENKTRLLGLSYFVLFYFNFNVIL</sequence>
<dbReference type="AlphaFoldDB" id="A0A0K2UGA3"/>
<accession>A0A0K2UGA3</accession>